<dbReference type="InterPro" id="IPR016174">
    <property type="entry name" value="Di-haem_cyt_TM"/>
</dbReference>
<evidence type="ECO:0000256" key="9">
    <source>
        <dbReference type="ARBA" id="ARBA00022723"/>
    </source>
</evidence>
<evidence type="ECO:0000256" key="20">
    <source>
        <dbReference type="RuleBase" id="RU362117"/>
    </source>
</evidence>
<keyword evidence="10" id="KW-0999">Mitochondrion inner membrane</keyword>
<evidence type="ECO:0000256" key="18">
    <source>
        <dbReference type="PIRSR" id="PIRSR038885-1"/>
    </source>
</evidence>
<keyword evidence="11 20" id="KW-0249">Electron transport</keyword>
<feature type="transmembrane region" description="Helical" evidence="20">
    <location>
        <begin position="176"/>
        <end position="200"/>
    </location>
</feature>
<keyword evidence="7 20" id="KW-0679">Respiratory chain</keyword>
<evidence type="ECO:0000256" key="1">
    <source>
        <dbReference type="ARBA" id="ARBA00002566"/>
    </source>
</evidence>
<evidence type="ECO:0000256" key="17">
    <source>
        <dbReference type="ARBA" id="ARBA00061233"/>
    </source>
</evidence>
<feature type="transmembrane region" description="Helical" evidence="20">
    <location>
        <begin position="30"/>
        <end position="56"/>
    </location>
</feature>
<evidence type="ECO:0000256" key="6">
    <source>
        <dbReference type="ARBA" id="ARBA00022617"/>
    </source>
</evidence>
<evidence type="ECO:0000256" key="15">
    <source>
        <dbReference type="ARBA" id="ARBA00023128"/>
    </source>
</evidence>
<protein>
    <recommendedName>
        <fullName evidence="4 20">Cytochrome b</fullName>
    </recommendedName>
</protein>
<dbReference type="PIRSF" id="PIRSF038885">
    <property type="entry name" value="COB"/>
    <property type="match status" value="1"/>
</dbReference>
<dbReference type="InterPro" id="IPR048260">
    <property type="entry name" value="Cytochrome_b_C_euk/bac"/>
</dbReference>
<keyword evidence="14" id="KW-0830">Ubiquinone</keyword>
<feature type="binding site" description="axial binding residue" evidence="19">
    <location>
        <position position="182"/>
    </location>
    <ligand>
        <name>heme b</name>
        <dbReference type="ChEBI" id="CHEBI:60344"/>
        <label>b562</label>
    </ligand>
    <ligandPart>
        <name>Fe</name>
        <dbReference type="ChEBI" id="CHEBI:18248"/>
    </ligandPart>
</feature>
<dbReference type="GO" id="GO:0016491">
    <property type="term" value="F:oxidoreductase activity"/>
    <property type="evidence" value="ECO:0007669"/>
    <property type="project" value="UniProtKB-UniRule"/>
</dbReference>
<evidence type="ECO:0000256" key="8">
    <source>
        <dbReference type="ARBA" id="ARBA00022692"/>
    </source>
</evidence>
<evidence type="ECO:0000259" key="22">
    <source>
        <dbReference type="PROSITE" id="PS51003"/>
    </source>
</evidence>
<keyword evidence="12 20" id="KW-1133">Transmembrane helix</keyword>
<dbReference type="PANTHER" id="PTHR19271:SF16">
    <property type="entry name" value="CYTOCHROME B"/>
    <property type="match status" value="1"/>
</dbReference>
<dbReference type="GO" id="GO:0005743">
    <property type="term" value="C:mitochondrial inner membrane"/>
    <property type="evidence" value="ECO:0007669"/>
    <property type="project" value="UniProtKB-SubCell"/>
</dbReference>
<dbReference type="InterPro" id="IPR036150">
    <property type="entry name" value="Cyt_b/b6_C_sf"/>
</dbReference>
<dbReference type="GO" id="GO:0046872">
    <property type="term" value="F:metal ion binding"/>
    <property type="evidence" value="ECO:0007669"/>
    <property type="project" value="UniProtKB-UniRule"/>
</dbReference>
<keyword evidence="6 19" id="KW-0349">Heme</keyword>
<evidence type="ECO:0000256" key="3">
    <source>
        <dbReference type="ARBA" id="ARBA00011660"/>
    </source>
</evidence>
<keyword evidence="13 19" id="KW-0408">Iron</keyword>
<sequence length="377" mass="42372">MTITRKSHPVLKTISHSLIDLPTPTNISTAWNFGSLLGLMLVTQIVTGLFLAMHYTADINLAFNSVSLICREVNFGWLMRSLHANGASMFFICIYLHIGRGLYYSSYLYKETWNVGIILLLLTMATAFLGYVLPWGQMSFWGATVITNMLSAIPYIGNNLVNWIWGGFSVNNPTLIRFFTLHFLMPFLIAGTTMIHLLFLHETGSSNPTGLSSNPDKITFHPYFPLKDLCSALTTITLLTLITLFLPTLLTDPQNFSPANPLATPPHIMPEWYFLFAYTILRSIPNKLGGVVALLMSIFILILIPLFHTSKQRTMKFRPTSQLMFWTMTTNILILTWIGGQPVEQPFTLIGQTSTVIYFLIMTTITPTIATLENKAL</sequence>
<feature type="transmembrane region" description="Helical" evidence="20">
    <location>
        <begin position="229"/>
        <end position="250"/>
    </location>
</feature>
<evidence type="ECO:0000256" key="12">
    <source>
        <dbReference type="ARBA" id="ARBA00022989"/>
    </source>
</evidence>
<accession>D6RRZ5</accession>
<feature type="transmembrane region" description="Helical" evidence="20">
    <location>
        <begin position="77"/>
        <end position="98"/>
    </location>
</feature>
<keyword evidence="8 20" id="KW-0812">Transmembrane</keyword>
<evidence type="ECO:0000256" key="4">
    <source>
        <dbReference type="ARBA" id="ARBA00013531"/>
    </source>
</evidence>
<dbReference type="PROSITE" id="PS51002">
    <property type="entry name" value="CYTB_NTER"/>
    <property type="match status" value="1"/>
</dbReference>
<keyword evidence="5 20" id="KW-0813">Transport</keyword>
<keyword evidence="16 20" id="KW-0472">Membrane</keyword>
<dbReference type="SUPFAM" id="SSF81648">
    <property type="entry name" value="a domain/subunit of cytochrome bc1 complex (Ubiquinol-cytochrome c reductase)"/>
    <property type="match status" value="1"/>
</dbReference>
<feature type="domain" description="Cytochrome b/b6 C-terminal region profile" evidence="22">
    <location>
        <begin position="210"/>
        <end position="377"/>
    </location>
</feature>
<feature type="binding site" evidence="18">
    <location>
        <position position="201"/>
    </location>
    <ligand>
        <name>a ubiquinone</name>
        <dbReference type="ChEBI" id="CHEBI:16389"/>
    </ligand>
</feature>
<comment type="similarity">
    <text evidence="17 20">Belongs to the cytochrome b family.</text>
</comment>
<proteinExistence type="inferred from homology"/>
<dbReference type="AlphaFoldDB" id="D6RRZ5"/>
<keyword evidence="9 19" id="KW-0479">Metal-binding</keyword>
<evidence type="ECO:0000256" key="19">
    <source>
        <dbReference type="PIRSR" id="PIRSR038885-2"/>
    </source>
</evidence>
<feature type="binding site" description="axial binding residue" evidence="19">
    <location>
        <position position="97"/>
    </location>
    <ligand>
        <name>heme b</name>
        <dbReference type="ChEBI" id="CHEBI:60344"/>
        <label>b566</label>
    </ligand>
    <ligandPart>
        <name>Fe</name>
        <dbReference type="ChEBI" id="CHEBI:18248"/>
    </ligandPart>
</feature>
<dbReference type="PANTHER" id="PTHR19271">
    <property type="entry name" value="CYTOCHROME B"/>
    <property type="match status" value="1"/>
</dbReference>
<evidence type="ECO:0000259" key="21">
    <source>
        <dbReference type="PROSITE" id="PS51002"/>
    </source>
</evidence>
<dbReference type="InterPro" id="IPR030689">
    <property type="entry name" value="Cytochrome_b"/>
</dbReference>
<evidence type="ECO:0000256" key="2">
    <source>
        <dbReference type="ARBA" id="ARBA00004448"/>
    </source>
</evidence>
<dbReference type="InterPro" id="IPR027387">
    <property type="entry name" value="Cytb/b6-like_sf"/>
</dbReference>
<dbReference type="InterPro" id="IPR005797">
    <property type="entry name" value="Cyt_b/b6_N"/>
</dbReference>
<evidence type="ECO:0000256" key="5">
    <source>
        <dbReference type="ARBA" id="ARBA00022448"/>
    </source>
</evidence>
<feature type="binding site" description="axial binding residue" evidence="19">
    <location>
        <position position="83"/>
    </location>
    <ligand>
        <name>heme b</name>
        <dbReference type="ChEBI" id="CHEBI:60344"/>
        <label>b562</label>
    </ligand>
    <ligandPart>
        <name>Fe</name>
        <dbReference type="ChEBI" id="CHEBI:18248"/>
    </ligandPart>
</feature>
<evidence type="ECO:0000313" key="23">
    <source>
        <dbReference type="EMBL" id="BAJ08085.1"/>
    </source>
</evidence>
<dbReference type="InterPro" id="IPR005798">
    <property type="entry name" value="Cyt_b/b6_C"/>
</dbReference>
<evidence type="ECO:0000256" key="7">
    <source>
        <dbReference type="ARBA" id="ARBA00022660"/>
    </source>
</evidence>
<comment type="subunit">
    <text evidence="3">The cytochrome bc1 complex contains 3 respiratory subunits (MT-CYB, CYC1 and UQCRFS1), 2 core proteins (UQCRC1 and UQCRC2) and probably 6 low-molecular weight proteins.</text>
</comment>
<evidence type="ECO:0000256" key="11">
    <source>
        <dbReference type="ARBA" id="ARBA00022982"/>
    </source>
</evidence>
<evidence type="ECO:0000256" key="14">
    <source>
        <dbReference type="ARBA" id="ARBA00023075"/>
    </source>
</evidence>
<dbReference type="CDD" id="cd00284">
    <property type="entry name" value="Cytochrome_b_N"/>
    <property type="match status" value="1"/>
</dbReference>
<gene>
    <name evidence="23" type="primary">cytb</name>
</gene>
<comment type="function">
    <text evidence="1 20">Component of the ubiquinol-cytochrome c reductase complex (complex III or cytochrome b-c1 complex) that is part of the mitochondrial respiratory chain. The b-c1 complex mediates electron transfer from ubiquinol to cytochrome c. Contributes to the generation of a proton gradient across the mitochondrial membrane that is then used for ATP synthesis.</text>
</comment>
<evidence type="ECO:0000256" key="16">
    <source>
        <dbReference type="ARBA" id="ARBA00023136"/>
    </source>
</evidence>
<dbReference type="FunFam" id="1.20.810.10:FF:000002">
    <property type="entry name" value="Cytochrome b"/>
    <property type="match status" value="1"/>
</dbReference>
<feature type="transmembrane region" description="Helical" evidence="20">
    <location>
        <begin position="288"/>
        <end position="308"/>
    </location>
</feature>
<organism evidence="23">
    <name type="scientific">Calumma parsonii</name>
    <name type="common">Parson's chameleon</name>
    <name type="synonym">Chamaeleo parsonii</name>
    <dbReference type="NCBI Taxonomy" id="179907"/>
    <lineage>
        <taxon>Eukaryota</taxon>
        <taxon>Metazoa</taxon>
        <taxon>Chordata</taxon>
        <taxon>Craniata</taxon>
        <taxon>Vertebrata</taxon>
        <taxon>Euteleostomi</taxon>
        <taxon>Lepidosauria</taxon>
        <taxon>Squamata</taxon>
        <taxon>Bifurcata</taxon>
        <taxon>Unidentata</taxon>
        <taxon>Episquamata</taxon>
        <taxon>Toxicofera</taxon>
        <taxon>Iguania</taxon>
        <taxon>Acrodonta</taxon>
        <taxon>Chamaeleonidae</taxon>
        <taxon>Calumma</taxon>
    </lineage>
</organism>
<dbReference type="PROSITE" id="PS51003">
    <property type="entry name" value="CYTB_CTER"/>
    <property type="match status" value="1"/>
</dbReference>
<dbReference type="EMBL" id="AB474915">
    <property type="protein sequence ID" value="BAJ08085.1"/>
    <property type="molecule type" value="Genomic_DNA"/>
</dbReference>
<comment type="cofactor">
    <cofactor evidence="20">
        <name>heme b</name>
        <dbReference type="ChEBI" id="CHEBI:60344"/>
    </cofactor>
    <text evidence="20">Binds 2 heme groups non-covalently.</text>
</comment>
<reference evidence="23" key="1">
    <citation type="journal article" date="2010" name="BMC Evol. Biol.">
        <title>Mitochondrial genomes of acrodont lizards: timing of gene rearrangements and phylogenetic and biogeographic implications.</title>
        <authorList>
            <person name="Okajima Y."/>
            <person name="Kumazawa Y."/>
        </authorList>
    </citation>
    <scope>NUCLEOTIDE SEQUENCE</scope>
</reference>
<name>D6RRZ5_CALPR</name>
<dbReference type="Pfam" id="PF00033">
    <property type="entry name" value="Cytochrome_B"/>
    <property type="match status" value="1"/>
</dbReference>
<dbReference type="CDD" id="cd00290">
    <property type="entry name" value="cytochrome_b_C"/>
    <property type="match status" value="1"/>
</dbReference>
<dbReference type="InterPro" id="IPR048259">
    <property type="entry name" value="Cytochrome_b_N_euk/bac"/>
</dbReference>
<comment type="cofactor">
    <cofactor evidence="19">
        <name>heme</name>
        <dbReference type="ChEBI" id="CHEBI:30413"/>
    </cofactor>
    <text evidence="19">Binds 2 heme groups non-covalently.</text>
</comment>
<dbReference type="Pfam" id="PF00032">
    <property type="entry name" value="Cytochrom_B_C"/>
    <property type="match status" value="1"/>
</dbReference>
<feature type="binding site" description="axial binding residue" evidence="19">
    <location>
        <position position="196"/>
    </location>
    <ligand>
        <name>heme b</name>
        <dbReference type="ChEBI" id="CHEBI:60344"/>
        <label>b566</label>
    </ligand>
    <ligandPart>
        <name>Fe</name>
        <dbReference type="ChEBI" id="CHEBI:18248"/>
    </ligandPart>
</feature>
<dbReference type="GO" id="GO:0008121">
    <property type="term" value="F:quinol-cytochrome-c reductase activity"/>
    <property type="evidence" value="ECO:0007669"/>
    <property type="project" value="InterPro"/>
</dbReference>
<keyword evidence="15 20" id="KW-0496">Mitochondrion</keyword>
<feature type="transmembrane region" description="Helical" evidence="20">
    <location>
        <begin position="113"/>
        <end position="133"/>
    </location>
</feature>
<comment type="subcellular location">
    <subcellularLocation>
        <location evidence="2">Mitochondrion inner membrane</location>
        <topology evidence="2">Multi-pass membrane protein</topology>
    </subcellularLocation>
</comment>
<feature type="transmembrane region" description="Helical" evidence="20">
    <location>
        <begin position="350"/>
        <end position="372"/>
    </location>
</feature>
<evidence type="ECO:0000256" key="10">
    <source>
        <dbReference type="ARBA" id="ARBA00022792"/>
    </source>
</evidence>
<feature type="domain" description="Cytochrome b/b6 N-terminal region profile" evidence="21">
    <location>
        <begin position="1"/>
        <end position="209"/>
    </location>
</feature>
<dbReference type="GO" id="GO:0045275">
    <property type="term" value="C:respiratory chain complex III"/>
    <property type="evidence" value="ECO:0007669"/>
    <property type="project" value="InterPro"/>
</dbReference>
<dbReference type="GO" id="GO:0006122">
    <property type="term" value="P:mitochondrial electron transport, ubiquinol to cytochrome c"/>
    <property type="evidence" value="ECO:0007669"/>
    <property type="project" value="TreeGrafter"/>
</dbReference>
<dbReference type="SUPFAM" id="SSF81342">
    <property type="entry name" value="Transmembrane di-heme cytochromes"/>
    <property type="match status" value="1"/>
</dbReference>
<feature type="transmembrane region" description="Helical" evidence="20">
    <location>
        <begin position="320"/>
        <end position="338"/>
    </location>
</feature>
<evidence type="ECO:0000256" key="13">
    <source>
        <dbReference type="ARBA" id="ARBA00023004"/>
    </source>
</evidence>
<geneLocation type="mitochondrion" evidence="23"/>
<dbReference type="Gene3D" id="1.20.810.10">
    <property type="entry name" value="Cytochrome Bc1 Complex, Chain C"/>
    <property type="match status" value="1"/>
</dbReference>